<accession>A0ABQ0YVS0</accession>
<dbReference type="Proteomes" id="UP000325466">
    <property type="component" value="Unassembled WGS sequence"/>
</dbReference>
<keyword evidence="3" id="KW-1185">Reference proteome</keyword>
<feature type="transmembrane region" description="Helical" evidence="1">
    <location>
        <begin position="165"/>
        <end position="188"/>
    </location>
</feature>
<keyword evidence="1" id="KW-0812">Transmembrane</keyword>
<feature type="transmembrane region" description="Helical" evidence="1">
    <location>
        <begin position="83"/>
        <end position="103"/>
    </location>
</feature>
<proteinExistence type="predicted"/>
<feature type="transmembrane region" description="Helical" evidence="1">
    <location>
        <begin position="115"/>
        <end position="145"/>
    </location>
</feature>
<dbReference type="EMBL" id="BLAH01000255">
    <property type="protein sequence ID" value="GES40713.1"/>
    <property type="molecule type" value="Genomic_DNA"/>
</dbReference>
<name>A0ABQ0YVS0_9NOCA</name>
<keyword evidence="1" id="KW-1133">Transmembrane helix</keyword>
<evidence type="ECO:0000256" key="1">
    <source>
        <dbReference type="SAM" id="Phobius"/>
    </source>
</evidence>
<evidence type="ECO:0000313" key="2">
    <source>
        <dbReference type="EMBL" id="GES40713.1"/>
    </source>
</evidence>
<feature type="transmembrane region" description="Helical" evidence="1">
    <location>
        <begin position="311"/>
        <end position="330"/>
    </location>
</feature>
<comment type="caution">
    <text evidence="2">The sequence shown here is derived from an EMBL/GenBank/DDBJ whole genome shotgun (WGS) entry which is preliminary data.</text>
</comment>
<keyword evidence="1" id="KW-0472">Membrane</keyword>
<organism evidence="2 3">
    <name type="scientific">Rhodococcus aetherivorans</name>
    <dbReference type="NCBI Taxonomy" id="191292"/>
    <lineage>
        <taxon>Bacteria</taxon>
        <taxon>Bacillati</taxon>
        <taxon>Actinomycetota</taxon>
        <taxon>Actinomycetes</taxon>
        <taxon>Mycobacteriales</taxon>
        <taxon>Nocardiaceae</taxon>
        <taxon>Rhodococcus</taxon>
    </lineage>
</organism>
<gene>
    <name evidence="2" type="ORF">RAJCM14343_6008</name>
</gene>
<feature type="transmembrane region" description="Helical" evidence="1">
    <location>
        <begin position="7"/>
        <end position="28"/>
    </location>
</feature>
<protein>
    <recommendedName>
        <fullName evidence="4">Glycosyltransferase RgtA/B/C/D-like domain-containing protein</fullName>
    </recommendedName>
</protein>
<feature type="transmembrane region" description="Helical" evidence="1">
    <location>
        <begin position="342"/>
        <end position="359"/>
    </location>
</feature>
<evidence type="ECO:0008006" key="4">
    <source>
        <dbReference type="Google" id="ProtNLM"/>
    </source>
</evidence>
<feature type="transmembrane region" description="Helical" evidence="1">
    <location>
        <begin position="200"/>
        <end position="221"/>
    </location>
</feature>
<sequence length="420" mass="44139">MDRRSEAFMAGAVICTVAAGVIVVLAVASSTPVYADEREHLEIATNLANGAGYSLDGSATAYRPPTGPLILAAATAVHVRAQYIGMIPALCLVIAALLGAWIVGHRLGMLAGAAVVLYPLNVYTAATLYPRALATAILLALWLVASRSADGIPAAMSRRACVVSGLLTAAFALAVPTMIFSAVVVVLWTRWHQPGRRNRIGSAVFAWSVRNATVIGSPVAFSTGSGLNPLRGNNENATATLGVAAHIGSYVQGAEGVGEVEADDYFRGSAVEWITTHPSGAAVRYGQKVLNYFSPYNRPATAGRGGGLESAGVWASFAVTVALLCVRVLLRRRAPILPSERLFLVLFVANAPIKAVFFARTRFRQPLENNLIVEAAVAVAVLIPAFTRGRRERVSADGGVEAEAATVPTSAVFESWSDRS</sequence>
<evidence type="ECO:0000313" key="3">
    <source>
        <dbReference type="Proteomes" id="UP000325466"/>
    </source>
</evidence>
<reference evidence="2 3" key="1">
    <citation type="journal article" date="2018" name="Biodegradation">
        <title>1,4-Dioxane degradation characteristics of Rhodococcus aetherivorans JCM 14343.</title>
        <authorList>
            <person name="Inoue D."/>
            <person name="Tsunoda T."/>
            <person name="Yamamoto N."/>
            <person name="Ike M."/>
            <person name="Sei K."/>
        </authorList>
    </citation>
    <scope>NUCLEOTIDE SEQUENCE [LARGE SCALE GENOMIC DNA]</scope>
    <source>
        <strain evidence="2 3">JCM 14343</strain>
    </source>
</reference>